<gene>
    <name evidence="1" type="ORF">UPYG_G00255290</name>
</gene>
<comment type="caution">
    <text evidence="1">The sequence shown here is derived from an EMBL/GenBank/DDBJ whole genome shotgun (WGS) entry which is preliminary data.</text>
</comment>
<organism evidence="1 2">
    <name type="scientific">Umbra pygmaea</name>
    <name type="common">Eastern mudminnow</name>
    <dbReference type="NCBI Taxonomy" id="75934"/>
    <lineage>
        <taxon>Eukaryota</taxon>
        <taxon>Metazoa</taxon>
        <taxon>Chordata</taxon>
        <taxon>Craniata</taxon>
        <taxon>Vertebrata</taxon>
        <taxon>Euteleostomi</taxon>
        <taxon>Actinopterygii</taxon>
        <taxon>Neopterygii</taxon>
        <taxon>Teleostei</taxon>
        <taxon>Protacanthopterygii</taxon>
        <taxon>Esociformes</taxon>
        <taxon>Umbridae</taxon>
        <taxon>Umbra</taxon>
    </lineage>
</organism>
<evidence type="ECO:0000313" key="2">
    <source>
        <dbReference type="Proteomes" id="UP001557470"/>
    </source>
</evidence>
<dbReference type="AlphaFoldDB" id="A0ABD0WCU6"/>
<proteinExistence type="predicted"/>
<dbReference type="EMBL" id="JAGEUA010000008">
    <property type="protein sequence ID" value="KAL0967668.1"/>
    <property type="molecule type" value="Genomic_DNA"/>
</dbReference>
<name>A0ABD0WCU6_UMBPY</name>
<sequence>MDILFFLSLLGDHRCLHVGGAGSQSSWGHATHSLTTTISALSVVRRTLTGLVWQGKGDEAWEDRSKNEKSEWSPAKIVLSPCLRAQHDDNLNQTTAFRLRQQLELDNLESWLAFAPASLSTMADVS</sequence>
<protein>
    <submittedName>
        <fullName evidence="1">Uncharacterized protein</fullName>
    </submittedName>
</protein>
<accession>A0ABD0WCU6</accession>
<dbReference type="Proteomes" id="UP001557470">
    <property type="component" value="Unassembled WGS sequence"/>
</dbReference>
<keyword evidence="2" id="KW-1185">Reference proteome</keyword>
<evidence type="ECO:0000313" key="1">
    <source>
        <dbReference type="EMBL" id="KAL0967668.1"/>
    </source>
</evidence>
<reference evidence="1 2" key="1">
    <citation type="submission" date="2024-06" db="EMBL/GenBank/DDBJ databases">
        <authorList>
            <person name="Pan Q."/>
            <person name="Wen M."/>
            <person name="Jouanno E."/>
            <person name="Zahm M."/>
            <person name="Klopp C."/>
            <person name="Cabau C."/>
            <person name="Louis A."/>
            <person name="Berthelot C."/>
            <person name="Parey E."/>
            <person name="Roest Crollius H."/>
            <person name="Montfort J."/>
            <person name="Robinson-Rechavi M."/>
            <person name="Bouchez O."/>
            <person name="Lampietro C."/>
            <person name="Lopez Roques C."/>
            <person name="Donnadieu C."/>
            <person name="Postlethwait J."/>
            <person name="Bobe J."/>
            <person name="Verreycken H."/>
            <person name="Guiguen Y."/>
        </authorList>
    </citation>
    <scope>NUCLEOTIDE SEQUENCE [LARGE SCALE GENOMIC DNA]</scope>
    <source>
        <strain evidence="1">Up_M1</strain>
        <tissue evidence="1">Testis</tissue>
    </source>
</reference>